<dbReference type="RefSeq" id="WP_344471423.1">
    <property type="nucleotide sequence ID" value="NZ_BAAASB010000001.1"/>
</dbReference>
<accession>A0ABW0AR89</accession>
<dbReference type="Gene3D" id="2.130.10.10">
    <property type="entry name" value="YVTN repeat-like/Quinoprotein amine dehydrogenase"/>
    <property type="match status" value="1"/>
</dbReference>
<gene>
    <name evidence="4" type="ORF">ACFPRH_31710</name>
</gene>
<dbReference type="Proteomes" id="UP001596160">
    <property type="component" value="Unassembled WGS sequence"/>
</dbReference>
<feature type="compositionally biased region" description="Pro residues" evidence="1">
    <location>
        <begin position="1"/>
        <end position="29"/>
    </location>
</feature>
<dbReference type="InterPro" id="IPR015943">
    <property type="entry name" value="WD40/YVTN_repeat-like_dom_sf"/>
</dbReference>
<feature type="domain" description="Pyrrolo-quinoline quinone repeat" evidence="3">
    <location>
        <begin position="257"/>
        <end position="485"/>
    </location>
</feature>
<name>A0ABW0AR89_9ACTN</name>
<keyword evidence="2" id="KW-0472">Membrane</keyword>
<dbReference type="Pfam" id="PF13360">
    <property type="entry name" value="PQQ_2"/>
    <property type="match status" value="1"/>
</dbReference>
<organism evidence="4 5">
    <name type="scientific">Streptomyces amakusaensis</name>
    <dbReference type="NCBI Taxonomy" id="67271"/>
    <lineage>
        <taxon>Bacteria</taxon>
        <taxon>Bacillati</taxon>
        <taxon>Actinomycetota</taxon>
        <taxon>Actinomycetes</taxon>
        <taxon>Kitasatosporales</taxon>
        <taxon>Streptomycetaceae</taxon>
        <taxon>Streptomyces</taxon>
    </lineage>
</organism>
<evidence type="ECO:0000259" key="3">
    <source>
        <dbReference type="Pfam" id="PF13360"/>
    </source>
</evidence>
<dbReference type="EMBL" id="JBHSKP010000032">
    <property type="protein sequence ID" value="MFC5156288.1"/>
    <property type="molecule type" value="Genomic_DNA"/>
</dbReference>
<feature type="region of interest" description="Disordered" evidence="1">
    <location>
        <begin position="119"/>
        <end position="164"/>
    </location>
</feature>
<feature type="compositionally biased region" description="Low complexity" evidence="1">
    <location>
        <begin position="46"/>
        <end position="70"/>
    </location>
</feature>
<comment type="caution">
    <text evidence="4">The sequence shown here is derived from an EMBL/GenBank/DDBJ whole genome shotgun (WGS) entry which is preliminary data.</text>
</comment>
<proteinExistence type="predicted"/>
<keyword evidence="5" id="KW-1185">Reference proteome</keyword>
<feature type="region of interest" description="Disordered" evidence="1">
    <location>
        <begin position="1"/>
        <end position="94"/>
    </location>
</feature>
<reference evidence="5" key="1">
    <citation type="journal article" date="2019" name="Int. J. Syst. Evol. Microbiol.">
        <title>The Global Catalogue of Microorganisms (GCM) 10K type strain sequencing project: providing services to taxonomists for standard genome sequencing and annotation.</title>
        <authorList>
            <consortium name="The Broad Institute Genomics Platform"/>
            <consortium name="The Broad Institute Genome Sequencing Center for Infectious Disease"/>
            <person name="Wu L."/>
            <person name="Ma J."/>
        </authorList>
    </citation>
    <scope>NUCLEOTIDE SEQUENCE [LARGE SCALE GENOMIC DNA]</scope>
    <source>
        <strain evidence="5">PCU 266</strain>
    </source>
</reference>
<protein>
    <submittedName>
        <fullName evidence="4">PQQ-binding-like beta-propeller repeat protein</fullName>
    </submittedName>
</protein>
<sequence>MTQPPPPPPNQPPHQPPPGFGPPQEPPPGFAGGFGPPVQPPPPGYGQPQQQYPQQHQQYQQPQQYGYPTQPVQPMPHPGPGGGGGGARKPGKRTRTILAVAGALLLIGGGGLAYAAFGDRDEPARPGPSAGGNKKDDGGKSGKEEAGKEGGGSAADGPGAETAPADPVAELAFHRPEPEVKSITSVKGSWIAGKTFVKPGLNSIVGHDADRGTVSWTLSLPGQICASSLHQSADGKAAILFEAAKRTGPRYFQPCTEVGVVDLASGKLLWRTSVTSATGGDAKVVFAEVTQSGSTVAAGGLNGGAAFDLNSGKVRWKPKASADGCHDRGYAGGPALVAVRQCGRIGEPQVTVQGLDPKDGRPLFTYKMPETVKYASVVSTEPLVVAADVGDTAGSSGFSDLFSLDGKGGLRARIPAARDAYEAKCRVTEVENCKKIVVGNGRVYLPTAARESSSGFQDTNEIVSFDLATGKPTSDRTEAGARHLLLPMRMDGGNLIAYKTAAYDTGGQVISIDGGTFRQTVLMKNPGDKESSDRERSFTADGDEMRFADGRLFLSGSLISEHTYGDRTLILGYRTG</sequence>
<feature type="compositionally biased region" description="Basic and acidic residues" evidence="1">
    <location>
        <begin position="133"/>
        <end position="148"/>
    </location>
</feature>
<feature type="transmembrane region" description="Helical" evidence="2">
    <location>
        <begin position="97"/>
        <end position="117"/>
    </location>
</feature>
<keyword evidence="2" id="KW-0812">Transmembrane</keyword>
<dbReference type="SUPFAM" id="SSF50969">
    <property type="entry name" value="YVTN repeat-like/Quinoprotein amine dehydrogenase"/>
    <property type="match status" value="1"/>
</dbReference>
<evidence type="ECO:0000256" key="1">
    <source>
        <dbReference type="SAM" id="MobiDB-lite"/>
    </source>
</evidence>
<evidence type="ECO:0000313" key="5">
    <source>
        <dbReference type="Proteomes" id="UP001596160"/>
    </source>
</evidence>
<dbReference type="InterPro" id="IPR011044">
    <property type="entry name" value="Quino_amine_DH_bsu"/>
</dbReference>
<keyword evidence="2" id="KW-1133">Transmembrane helix</keyword>
<evidence type="ECO:0000313" key="4">
    <source>
        <dbReference type="EMBL" id="MFC5156288.1"/>
    </source>
</evidence>
<dbReference type="InterPro" id="IPR002372">
    <property type="entry name" value="PQQ_rpt_dom"/>
</dbReference>
<evidence type="ECO:0000256" key="2">
    <source>
        <dbReference type="SAM" id="Phobius"/>
    </source>
</evidence>